<dbReference type="InterPro" id="IPR011043">
    <property type="entry name" value="Gal_Oxase/kelch_b-propeller"/>
</dbReference>
<dbReference type="InterPro" id="IPR030603">
    <property type="entry name" value="KLHL18_BTB/POZ"/>
</dbReference>
<dbReference type="PANTHER" id="PTHR24412">
    <property type="entry name" value="KELCH PROTEIN"/>
    <property type="match status" value="1"/>
</dbReference>
<dbReference type="InterPro" id="IPR011333">
    <property type="entry name" value="SKP1/BTB/POZ_sf"/>
</dbReference>
<evidence type="ECO:0000256" key="2">
    <source>
        <dbReference type="ARBA" id="ARBA00022737"/>
    </source>
</evidence>
<dbReference type="Gene3D" id="2.120.10.80">
    <property type="entry name" value="Kelch-type beta propeller"/>
    <property type="match status" value="2"/>
</dbReference>
<evidence type="ECO:0000313" key="5">
    <source>
        <dbReference type="Proteomes" id="UP000242188"/>
    </source>
</evidence>
<dbReference type="InterPro" id="IPR000210">
    <property type="entry name" value="BTB/POZ_dom"/>
</dbReference>
<dbReference type="Proteomes" id="UP000242188">
    <property type="component" value="Unassembled WGS sequence"/>
</dbReference>
<accession>A0A210PT08</accession>
<sequence length="571" mass="63695">MSEDVVIFHKDDLPVCAFPVFEDIRRQGKLCDVTLKVEDRKFTAHRIVLAATIPYFHAMFTHDMVESKQDEISMQGIDPNALESLVNYAYNGKVEIDSHNVQSLLVAASFLHLQAVKEGCCNFLQRRLHPENVLGIRSFADQYMCPALVAEADKHIQKHFKEVAHTEEFLNLGKTEVIDIISRDELHVQSEEEVFESVISWVKKEDDIDRKLILPELMINVRLPLLTPQYLSDRVASEDLIKNCLLCRDLVDEAKDYHLMPERRYLLQTFKARPRCCSDIPGIIYAVGGLTSSGDSLSTVENYDPIVNRWSVAEAMSTIRSRVGVAILNGCLYAIGGYDGSERLSTVEVFHRDSKTWKCVASMNCKRSALGSVALNGHLYVCGGYDGLSSLRSVEKYDTERDQWNPLCNMLKPRSASGVACLDGLIYACGGHDGLSIFDSVECYNASTNHWAYVTPMLTKRCRLGVAVLNGKLYAAGGYDGSVFLNTVECYDPLTDKWTEIKSMQVRRSRVALVTVYGKLYAIGGYDGISNLTSVEMYSPDTDTWIFVAPMMAHEGGVGVGVIPIERGSGV</sequence>
<dbReference type="OrthoDB" id="45365at2759"/>
<keyword evidence="5" id="KW-1185">Reference proteome</keyword>
<dbReference type="PANTHER" id="PTHR24412:SF497">
    <property type="entry name" value="KELCH-LIKE PROTEIN 18"/>
    <property type="match status" value="1"/>
</dbReference>
<dbReference type="SUPFAM" id="SSF54695">
    <property type="entry name" value="POZ domain"/>
    <property type="match status" value="1"/>
</dbReference>
<dbReference type="Pfam" id="PF01344">
    <property type="entry name" value="Kelch_1"/>
    <property type="match status" value="2"/>
</dbReference>
<gene>
    <name evidence="4" type="ORF">KP79_PYT25181</name>
</gene>
<dbReference type="Gene3D" id="3.30.710.10">
    <property type="entry name" value="Potassium Channel Kv1.1, Chain A"/>
    <property type="match status" value="1"/>
</dbReference>
<keyword evidence="1" id="KW-0880">Kelch repeat</keyword>
<dbReference type="EMBL" id="NEDP02005521">
    <property type="protein sequence ID" value="OWF39586.1"/>
    <property type="molecule type" value="Genomic_DNA"/>
</dbReference>
<organism evidence="4 5">
    <name type="scientific">Mizuhopecten yessoensis</name>
    <name type="common">Japanese scallop</name>
    <name type="synonym">Patinopecten yessoensis</name>
    <dbReference type="NCBI Taxonomy" id="6573"/>
    <lineage>
        <taxon>Eukaryota</taxon>
        <taxon>Metazoa</taxon>
        <taxon>Spiralia</taxon>
        <taxon>Lophotrochozoa</taxon>
        <taxon>Mollusca</taxon>
        <taxon>Bivalvia</taxon>
        <taxon>Autobranchia</taxon>
        <taxon>Pteriomorphia</taxon>
        <taxon>Pectinida</taxon>
        <taxon>Pectinoidea</taxon>
        <taxon>Pectinidae</taxon>
        <taxon>Mizuhopecten</taxon>
    </lineage>
</organism>
<dbReference type="SMART" id="SM00612">
    <property type="entry name" value="Kelch"/>
    <property type="match status" value="6"/>
</dbReference>
<dbReference type="PROSITE" id="PS50097">
    <property type="entry name" value="BTB"/>
    <property type="match status" value="1"/>
</dbReference>
<dbReference type="Pfam" id="PF00651">
    <property type="entry name" value="BTB"/>
    <property type="match status" value="1"/>
</dbReference>
<dbReference type="SMART" id="SM00225">
    <property type="entry name" value="BTB"/>
    <property type="match status" value="1"/>
</dbReference>
<dbReference type="FunFam" id="1.25.40.420:FF:000001">
    <property type="entry name" value="Kelch-like family member 12"/>
    <property type="match status" value="1"/>
</dbReference>
<evidence type="ECO:0000313" key="4">
    <source>
        <dbReference type="EMBL" id="OWF39586.1"/>
    </source>
</evidence>
<dbReference type="Gene3D" id="1.25.40.420">
    <property type="match status" value="1"/>
</dbReference>
<dbReference type="AlphaFoldDB" id="A0A210PT08"/>
<keyword evidence="2" id="KW-0677">Repeat</keyword>
<name>A0A210PT08_MIZYE</name>
<comment type="caution">
    <text evidence="4">The sequence shown here is derived from an EMBL/GenBank/DDBJ whole genome shotgun (WGS) entry which is preliminary data.</text>
</comment>
<dbReference type="Pfam" id="PF07707">
    <property type="entry name" value="BACK"/>
    <property type="match status" value="1"/>
</dbReference>
<dbReference type="InterPro" id="IPR015915">
    <property type="entry name" value="Kelch-typ_b-propeller"/>
</dbReference>
<evidence type="ECO:0000256" key="1">
    <source>
        <dbReference type="ARBA" id="ARBA00022441"/>
    </source>
</evidence>
<dbReference type="PIRSF" id="PIRSF037037">
    <property type="entry name" value="Kelch-like_protein_gigaxonin"/>
    <property type="match status" value="1"/>
</dbReference>
<dbReference type="FunFam" id="3.30.710.10:FF:000001">
    <property type="entry name" value="Kelch-like family member 20"/>
    <property type="match status" value="1"/>
</dbReference>
<dbReference type="STRING" id="6573.A0A210PT08"/>
<evidence type="ECO:0000259" key="3">
    <source>
        <dbReference type="PROSITE" id="PS50097"/>
    </source>
</evidence>
<dbReference type="InterPro" id="IPR011705">
    <property type="entry name" value="BACK"/>
</dbReference>
<dbReference type="SUPFAM" id="SSF50965">
    <property type="entry name" value="Galactose oxidase, central domain"/>
    <property type="match status" value="1"/>
</dbReference>
<feature type="domain" description="BTB" evidence="3">
    <location>
        <begin position="31"/>
        <end position="98"/>
    </location>
</feature>
<dbReference type="InterPro" id="IPR017096">
    <property type="entry name" value="BTB-kelch_protein"/>
</dbReference>
<dbReference type="InterPro" id="IPR006652">
    <property type="entry name" value="Kelch_1"/>
</dbReference>
<reference evidence="4 5" key="1">
    <citation type="journal article" date="2017" name="Nat. Ecol. Evol.">
        <title>Scallop genome provides insights into evolution of bilaterian karyotype and development.</title>
        <authorList>
            <person name="Wang S."/>
            <person name="Zhang J."/>
            <person name="Jiao W."/>
            <person name="Li J."/>
            <person name="Xun X."/>
            <person name="Sun Y."/>
            <person name="Guo X."/>
            <person name="Huan P."/>
            <person name="Dong B."/>
            <person name="Zhang L."/>
            <person name="Hu X."/>
            <person name="Sun X."/>
            <person name="Wang J."/>
            <person name="Zhao C."/>
            <person name="Wang Y."/>
            <person name="Wang D."/>
            <person name="Huang X."/>
            <person name="Wang R."/>
            <person name="Lv J."/>
            <person name="Li Y."/>
            <person name="Zhang Z."/>
            <person name="Liu B."/>
            <person name="Lu W."/>
            <person name="Hui Y."/>
            <person name="Liang J."/>
            <person name="Zhou Z."/>
            <person name="Hou R."/>
            <person name="Li X."/>
            <person name="Liu Y."/>
            <person name="Li H."/>
            <person name="Ning X."/>
            <person name="Lin Y."/>
            <person name="Zhao L."/>
            <person name="Xing Q."/>
            <person name="Dou J."/>
            <person name="Li Y."/>
            <person name="Mao J."/>
            <person name="Guo H."/>
            <person name="Dou H."/>
            <person name="Li T."/>
            <person name="Mu C."/>
            <person name="Jiang W."/>
            <person name="Fu Q."/>
            <person name="Fu X."/>
            <person name="Miao Y."/>
            <person name="Liu J."/>
            <person name="Yu Q."/>
            <person name="Li R."/>
            <person name="Liao H."/>
            <person name="Li X."/>
            <person name="Kong Y."/>
            <person name="Jiang Z."/>
            <person name="Chourrout D."/>
            <person name="Li R."/>
            <person name="Bao Z."/>
        </authorList>
    </citation>
    <scope>NUCLEOTIDE SEQUENCE [LARGE SCALE GENOMIC DNA]</scope>
    <source>
        <strain evidence="4 5">PY_sf001</strain>
    </source>
</reference>
<protein>
    <submittedName>
        <fullName evidence="4">Kelch-like protein 18</fullName>
    </submittedName>
</protein>
<proteinExistence type="predicted"/>
<dbReference type="Pfam" id="PF24681">
    <property type="entry name" value="Kelch_KLHDC2_KLHL20_DRC7"/>
    <property type="match status" value="1"/>
</dbReference>
<dbReference type="CDD" id="cd18247">
    <property type="entry name" value="BTB_POZ_KLHL18"/>
    <property type="match status" value="1"/>
</dbReference>
<dbReference type="SMART" id="SM00875">
    <property type="entry name" value="BACK"/>
    <property type="match status" value="1"/>
</dbReference>